<dbReference type="EMBL" id="LNGD01000089">
    <property type="protein sequence ID" value="KYC50040.1"/>
    <property type="molecule type" value="Genomic_DNA"/>
</dbReference>
<dbReference type="AlphaFoldDB" id="A0A150IYF1"/>
<sequence length="56" mass="6353">MDEIVSNVSLAKRGTSTYKVIIPKTIHQALKIDENSQILWELKVIDSEMAAVIRKK</sequence>
<organism evidence="1 2">
    <name type="scientific">Candidatus Methanofastidiosum methylothiophilum</name>
    <dbReference type="NCBI Taxonomy" id="1705564"/>
    <lineage>
        <taxon>Archaea</taxon>
        <taxon>Methanobacteriati</taxon>
        <taxon>Methanobacteriota</taxon>
        <taxon>Stenosarchaea group</taxon>
        <taxon>Candidatus Methanofastidiosia</taxon>
        <taxon>Candidatus Methanofastidiosales</taxon>
        <taxon>Candidatus Methanofastidiosaceae</taxon>
        <taxon>Candidatus Methanofastidiosum</taxon>
    </lineage>
</organism>
<proteinExistence type="predicted"/>
<gene>
    <name evidence="1" type="ORF">AMQ74_01326</name>
</gene>
<dbReference type="Proteomes" id="UP000075578">
    <property type="component" value="Unassembled WGS sequence"/>
</dbReference>
<accession>A0A150IYF1</accession>
<comment type="caution">
    <text evidence="1">The sequence shown here is derived from an EMBL/GenBank/DDBJ whole genome shotgun (WGS) entry which is preliminary data.</text>
</comment>
<evidence type="ECO:0008006" key="3">
    <source>
        <dbReference type="Google" id="ProtNLM"/>
    </source>
</evidence>
<reference evidence="1 2" key="1">
    <citation type="journal article" date="2016" name="ISME J.">
        <title>Chasing the elusive Euryarchaeota class WSA2: genomes reveal a uniquely fastidious methyl-reducing methanogen.</title>
        <authorList>
            <person name="Nobu M.K."/>
            <person name="Narihiro T."/>
            <person name="Kuroda K."/>
            <person name="Mei R."/>
            <person name="Liu W.T."/>
        </authorList>
    </citation>
    <scope>NUCLEOTIDE SEQUENCE [LARGE SCALE GENOMIC DNA]</scope>
    <source>
        <strain evidence="1">U1lsi0528_Bin089</strain>
    </source>
</reference>
<evidence type="ECO:0000313" key="1">
    <source>
        <dbReference type="EMBL" id="KYC50040.1"/>
    </source>
</evidence>
<evidence type="ECO:0000313" key="2">
    <source>
        <dbReference type="Proteomes" id="UP000075578"/>
    </source>
</evidence>
<name>A0A150IYF1_9EURY</name>
<protein>
    <recommendedName>
        <fullName evidence="3">SpoVT-AbrB domain-containing protein</fullName>
    </recommendedName>
</protein>